<sequence>MLASPPPAPASAIRFDRACAISAWRRPVQWLHVHKAAGSTFCALAQRMGERIVAPHGNCNSFLLHDLYHQRFDQPRKTCEERQEHFRSHCFTWGAVETSLDNGTFCEGYFLNAAALREPISRLESNVNFRLDEDFVEGPCRYGVLIKHLRAGRVPPELQHQCRFHLPTLENYVTRLLGGSEVMMLPAGSIGQEHFERARGILERFDLVVPLETLLSDRRAVSALNQALGWTLRFEDLGQQFDYHGHKVAPSGPHSVRFSGEELDFLRHLNRFDIALYEYALANFTARLAAFELDS</sequence>
<reference evidence="1" key="1">
    <citation type="submission" date="2021-01" db="EMBL/GenBank/DDBJ databases">
        <authorList>
            <person name="Corre E."/>
            <person name="Pelletier E."/>
            <person name="Niang G."/>
            <person name="Scheremetjew M."/>
            <person name="Finn R."/>
            <person name="Kale V."/>
            <person name="Holt S."/>
            <person name="Cochrane G."/>
            <person name="Meng A."/>
            <person name="Brown T."/>
            <person name="Cohen L."/>
        </authorList>
    </citation>
    <scope>NUCLEOTIDE SEQUENCE</scope>
    <source>
        <strain evidence="1">OF101</strain>
    </source>
</reference>
<dbReference type="EMBL" id="HBGE01091614">
    <property type="protein sequence ID" value="CAD9177811.1"/>
    <property type="molecule type" value="Transcribed_RNA"/>
</dbReference>
<accession>A0A7S1WNA4</accession>
<name>A0A7S1WNA4_ALECA</name>
<evidence type="ECO:0008006" key="2">
    <source>
        <dbReference type="Google" id="ProtNLM"/>
    </source>
</evidence>
<dbReference type="InterPro" id="IPR027417">
    <property type="entry name" value="P-loop_NTPase"/>
</dbReference>
<protein>
    <recommendedName>
        <fullName evidence="2">Sulfotransferase family protein</fullName>
    </recommendedName>
</protein>
<proteinExistence type="predicted"/>
<evidence type="ECO:0000313" key="1">
    <source>
        <dbReference type="EMBL" id="CAD9177811.1"/>
    </source>
</evidence>
<gene>
    <name evidence="1" type="ORF">ACAT0790_LOCUS54580</name>
</gene>
<dbReference type="Gene3D" id="3.40.50.300">
    <property type="entry name" value="P-loop containing nucleotide triphosphate hydrolases"/>
    <property type="match status" value="1"/>
</dbReference>
<organism evidence="1">
    <name type="scientific">Alexandrium catenella</name>
    <name type="common">Red tide dinoflagellate</name>
    <name type="synonym">Gonyaulax catenella</name>
    <dbReference type="NCBI Taxonomy" id="2925"/>
    <lineage>
        <taxon>Eukaryota</taxon>
        <taxon>Sar</taxon>
        <taxon>Alveolata</taxon>
        <taxon>Dinophyceae</taxon>
        <taxon>Gonyaulacales</taxon>
        <taxon>Pyrocystaceae</taxon>
        <taxon>Alexandrium</taxon>
    </lineage>
</organism>
<dbReference type="AlphaFoldDB" id="A0A7S1WNA4"/>